<feature type="transmembrane region" description="Helical" evidence="4">
    <location>
        <begin position="21"/>
        <end position="44"/>
    </location>
</feature>
<gene>
    <name evidence="7" type="ORF">JOE56_000876</name>
</gene>
<dbReference type="RefSeq" id="WP_204515000.1">
    <property type="nucleotide sequence ID" value="NZ_JAFBCP010000001.1"/>
</dbReference>
<evidence type="ECO:0000313" key="7">
    <source>
        <dbReference type="EMBL" id="MBM7816182.1"/>
    </source>
</evidence>
<name>A0ABS2SIV3_9MICO</name>
<dbReference type="PANTHER" id="PTHR24421:SF61">
    <property type="entry name" value="OXYGEN SENSOR HISTIDINE KINASE NREB"/>
    <property type="match status" value="1"/>
</dbReference>
<evidence type="ECO:0000256" key="4">
    <source>
        <dbReference type="SAM" id="Phobius"/>
    </source>
</evidence>
<keyword evidence="8" id="KW-1185">Reference proteome</keyword>
<dbReference type="CDD" id="cd16917">
    <property type="entry name" value="HATPase_UhpB-NarQ-NarX-like"/>
    <property type="match status" value="1"/>
</dbReference>
<dbReference type="Gene3D" id="3.30.565.10">
    <property type="entry name" value="Histidine kinase-like ATPase, C-terminal domain"/>
    <property type="match status" value="1"/>
</dbReference>
<feature type="domain" description="Signal transduction histidine kinase subgroup 3 dimerisation and phosphoacceptor" evidence="6">
    <location>
        <begin position="203"/>
        <end position="265"/>
    </location>
</feature>
<feature type="transmembrane region" description="Helical" evidence="4">
    <location>
        <begin position="152"/>
        <end position="173"/>
    </location>
</feature>
<reference evidence="7 8" key="1">
    <citation type="submission" date="2021-01" db="EMBL/GenBank/DDBJ databases">
        <title>Sequencing the genomes of 1000 actinobacteria strains.</title>
        <authorList>
            <person name="Klenk H.-P."/>
        </authorList>
    </citation>
    <scope>NUCLEOTIDE SEQUENCE [LARGE SCALE GENOMIC DNA]</scope>
    <source>
        <strain evidence="7 8">DSM 13657</strain>
    </source>
</reference>
<feature type="transmembrane region" description="Helical" evidence="4">
    <location>
        <begin position="129"/>
        <end position="146"/>
    </location>
</feature>
<dbReference type="Pfam" id="PF02518">
    <property type="entry name" value="HATPase_c"/>
    <property type="match status" value="1"/>
</dbReference>
<dbReference type="InterPro" id="IPR050482">
    <property type="entry name" value="Sensor_HK_TwoCompSys"/>
</dbReference>
<evidence type="ECO:0000256" key="2">
    <source>
        <dbReference type="ARBA" id="ARBA00022777"/>
    </source>
</evidence>
<evidence type="ECO:0000256" key="1">
    <source>
        <dbReference type="ARBA" id="ARBA00022679"/>
    </source>
</evidence>
<dbReference type="SUPFAM" id="SSF55874">
    <property type="entry name" value="ATPase domain of HSP90 chaperone/DNA topoisomerase II/histidine kinase"/>
    <property type="match status" value="1"/>
</dbReference>
<dbReference type="Proteomes" id="UP000809290">
    <property type="component" value="Unassembled WGS sequence"/>
</dbReference>
<dbReference type="EMBL" id="JAFBCP010000001">
    <property type="protein sequence ID" value="MBM7816182.1"/>
    <property type="molecule type" value="Genomic_DNA"/>
</dbReference>
<keyword evidence="4" id="KW-0812">Transmembrane</keyword>
<feature type="transmembrane region" description="Helical" evidence="4">
    <location>
        <begin position="56"/>
        <end position="73"/>
    </location>
</feature>
<dbReference type="Gene3D" id="1.20.5.1930">
    <property type="match status" value="1"/>
</dbReference>
<proteinExistence type="predicted"/>
<evidence type="ECO:0000256" key="3">
    <source>
        <dbReference type="ARBA" id="ARBA00023012"/>
    </source>
</evidence>
<dbReference type="InterPro" id="IPR011712">
    <property type="entry name" value="Sig_transdc_His_kin_sub3_dim/P"/>
</dbReference>
<organism evidence="7 8">
    <name type="scientific">Brevibacterium paucivorans</name>
    <dbReference type="NCBI Taxonomy" id="170994"/>
    <lineage>
        <taxon>Bacteria</taxon>
        <taxon>Bacillati</taxon>
        <taxon>Actinomycetota</taxon>
        <taxon>Actinomycetes</taxon>
        <taxon>Micrococcales</taxon>
        <taxon>Brevibacteriaceae</taxon>
        <taxon>Brevibacterium</taxon>
    </lineage>
</organism>
<keyword evidence="2 7" id="KW-0418">Kinase</keyword>
<keyword evidence="1" id="KW-0808">Transferase</keyword>
<comment type="caution">
    <text evidence="7">The sequence shown here is derived from an EMBL/GenBank/DDBJ whole genome shotgun (WGS) entry which is preliminary data.</text>
</comment>
<evidence type="ECO:0000313" key="8">
    <source>
        <dbReference type="Proteomes" id="UP000809290"/>
    </source>
</evidence>
<keyword evidence="4" id="KW-1133">Transmembrane helix</keyword>
<evidence type="ECO:0000259" key="6">
    <source>
        <dbReference type="Pfam" id="PF07730"/>
    </source>
</evidence>
<feature type="domain" description="Histidine kinase/HSP90-like ATPase" evidence="5">
    <location>
        <begin position="305"/>
        <end position="390"/>
    </location>
</feature>
<dbReference type="InterPro" id="IPR003594">
    <property type="entry name" value="HATPase_dom"/>
</dbReference>
<keyword evidence="3" id="KW-0902">Two-component regulatory system</keyword>
<dbReference type="GO" id="GO:0016301">
    <property type="term" value="F:kinase activity"/>
    <property type="evidence" value="ECO:0007669"/>
    <property type="project" value="UniProtKB-KW"/>
</dbReference>
<dbReference type="Pfam" id="PF07730">
    <property type="entry name" value="HisKA_3"/>
    <property type="match status" value="1"/>
</dbReference>
<feature type="transmembrane region" description="Helical" evidence="4">
    <location>
        <begin position="85"/>
        <end position="101"/>
    </location>
</feature>
<accession>A0ABS2SIV3</accession>
<sequence>MSTFKSLKRGAKRHTKVLENKSIATPLVKVIVAIRMLFIYPVIASWTETSITSGEPLVLALLALESLVAFIFWDRIKNFVSRHPLILSIDILLVVIAIGPGQGISPYFLYLGATAVLIGLLYDRQNRTILATLLIGSYALIPLILRTTPATYSLYGAVESCVSVTILVVLVLLGSRLHSLQQRVDTAVEIASRNAREATLGEERSRIARELHDSTVKSLVGINLLSATIQKQPQNAVKTAELIQAAATSAIAESRQLLSSLRQGDAANFDETLQASLEEIEVVHGVEVRLSNEGGQFPSDLQYNVRKIIEEAVTNSAVHSGTDYIDVAIHRDGDSLTARVSDYGTGFRYAHKKSGHIGIASMRERAAEIGGLLTLTSVPDKGTTVTLHISDVQRTEVEQHDSSSYS</sequence>
<protein>
    <submittedName>
        <fullName evidence="7">Signal transduction histidine kinase</fullName>
    </submittedName>
</protein>
<evidence type="ECO:0000259" key="5">
    <source>
        <dbReference type="Pfam" id="PF02518"/>
    </source>
</evidence>
<dbReference type="PANTHER" id="PTHR24421">
    <property type="entry name" value="NITRATE/NITRITE SENSOR PROTEIN NARX-RELATED"/>
    <property type="match status" value="1"/>
</dbReference>
<dbReference type="InterPro" id="IPR036890">
    <property type="entry name" value="HATPase_C_sf"/>
</dbReference>
<keyword evidence="4" id="KW-0472">Membrane</keyword>